<dbReference type="OrthoDB" id="18944at10239"/>
<dbReference type="InterPro" id="IPR036249">
    <property type="entry name" value="Thioredoxin-like_sf"/>
</dbReference>
<evidence type="ECO:0000259" key="1">
    <source>
        <dbReference type="Pfam" id="PF00462"/>
    </source>
</evidence>
<keyword evidence="3" id="KW-1185">Reference proteome</keyword>
<evidence type="ECO:0000313" key="3">
    <source>
        <dbReference type="Proteomes" id="UP000008420"/>
    </source>
</evidence>
<reference evidence="2 3" key="1">
    <citation type="journal article" date="2012" name="J. Virol.">
        <title>Complete Genome Sequences of 138 Mycobacteriophages.</title>
        <authorList>
            <consortium name="the Science Education Alliance Phage Hunters Advancing Genomics and Evolutionary Science Program"/>
            <consortium name="the KwaZulu-Natal Research Institute for Tuberculosis and HIV Mycobacterial Genetics Course Students"/>
            <consortium name="the Phage Hunters Integrating Research and Education Program"/>
            <person name="Hatfull G.F."/>
        </authorList>
    </citation>
    <scope>NUCLEOTIDE SEQUENCE [LARGE SCALE GENOMIC DNA]</scope>
    <source>
        <strain evidence="2">Switzer</strain>
    </source>
</reference>
<evidence type="ECO:0000313" key="2">
    <source>
        <dbReference type="EMBL" id="AEK10362.1"/>
    </source>
</evidence>
<dbReference type="RefSeq" id="YP_009607792.1">
    <property type="nucleotide sequence ID" value="NC_041985.1"/>
</dbReference>
<accession>G1D6G3</accession>
<dbReference type="SUPFAM" id="SSF52833">
    <property type="entry name" value="Thioredoxin-like"/>
    <property type="match status" value="1"/>
</dbReference>
<dbReference type="EMBL" id="JF937108">
    <property type="protein sequence ID" value="AEK10362.1"/>
    <property type="molecule type" value="Genomic_DNA"/>
</dbReference>
<dbReference type="Gene3D" id="3.40.30.10">
    <property type="entry name" value="Glutaredoxin"/>
    <property type="match status" value="1"/>
</dbReference>
<dbReference type="KEGG" id="vg:40083807"/>
<dbReference type="Proteomes" id="UP000008420">
    <property type="component" value="Segment"/>
</dbReference>
<sequence length="123" mass="14235">MLWSLSGNCGWWIRLHMRRQPPMPKVRRHRRGGFLMPDNLIRNDVTVFTTGPDCFKCTLTKNALTRGGVEFREVRVDQDPEALKLVKQKGYETAPVVHVASTGAWWDDFRADKIRELIKGVKK</sequence>
<proteinExistence type="predicted"/>
<name>G1D6G3_9CAUD</name>
<protein>
    <submittedName>
        <fullName evidence="2">NrdH</fullName>
    </submittedName>
</protein>
<dbReference type="GeneID" id="40083807"/>
<dbReference type="PROSITE" id="PS51354">
    <property type="entry name" value="GLUTAREDOXIN_2"/>
    <property type="match status" value="1"/>
</dbReference>
<dbReference type="Pfam" id="PF00462">
    <property type="entry name" value="Glutaredoxin"/>
    <property type="match status" value="1"/>
</dbReference>
<feature type="domain" description="Glutaredoxin" evidence="1">
    <location>
        <begin position="45"/>
        <end position="99"/>
    </location>
</feature>
<gene>
    <name evidence="2" type="primary">63</name>
    <name evidence="2" type="ORF">PBI_SWITZER_63</name>
</gene>
<dbReference type="CDD" id="cd02976">
    <property type="entry name" value="NrdH"/>
    <property type="match status" value="1"/>
</dbReference>
<dbReference type="InterPro" id="IPR002109">
    <property type="entry name" value="Glutaredoxin"/>
</dbReference>
<organism evidence="2 3">
    <name type="scientific">Mycobacterium phage Switzer</name>
    <dbReference type="NCBI Taxonomy" id="1034118"/>
    <lineage>
        <taxon>Viruses</taxon>
        <taxon>Duplodnaviria</taxon>
        <taxon>Heunggongvirae</taxon>
        <taxon>Uroviricota</taxon>
        <taxon>Caudoviricetes</taxon>
        <taxon>Fromanvirus</taxon>
        <taxon>Fromanvirus switzer</taxon>
    </lineage>
</organism>